<proteinExistence type="predicted"/>
<evidence type="ECO:0000313" key="1">
    <source>
        <dbReference type="EMBL" id="GFD58858.1"/>
    </source>
</evidence>
<comment type="caution">
    <text evidence="1">The sequence shown here is derived from an EMBL/GenBank/DDBJ whole genome shotgun (WGS) entry which is preliminary data.</text>
</comment>
<dbReference type="Pfam" id="PF00106">
    <property type="entry name" value="adh_short"/>
    <property type="match status" value="1"/>
</dbReference>
<gene>
    <name evidence="1" type="ORF">Tci_930827</name>
</gene>
<sequence>MDMGLKGKTALVCASSKGLGRACALALASEGVNITMLARGREALEESAKEIARLTGVQVNT</sequence>
<name>A0A699XLC7_TANCI</name>
<dbReference type="InterPro" id="IPR036291">
    <property type="entry name" value="NAD(P)-bd_dom_sf"/>
</dbReference>
<dbReference type="SUPFAM" id="SSF51735">
    <property type="entry name" value="NAD(P)-binding Rossmann-fold domains"/>
    <property type="match status" value="1"/>
</dbReference>
<dbReference type="EMBL" id="BKCJ011858441">
    <property type="protein sequence ID" value="GFD58858.1"/>
    <property type="molecule type" value="Genomic_DNA"/>
</dbReference>
<accession>A0A699XLC7</accession>
<evidence type="ECO:0008006" key="2">
    <source>
        <dbReference type="Google" id="ProtNLM"/>
    </source>
</evidence>
<dbReference type="InterPro" id="IPR002347">
    <property type="entry name" value="SDR_fam"/>
</dbReference>
<dbReference type="Gene3D" id="3.40.50.720">
    <property type="entry name" value="NAD(P)-binding Rossmann-like Domain"/>
    <property type="match status" value="1"/>
</dbReference>
<dbReference type="AlphaFoldDB" id="A0A699XLC7"/>
<feature type="non-terminal residue" evidence="1">
    <location>
        <position position="61"/>
    </location>
</feature>
<organism evidence="1">
    <name type="scientific">Tanacetum cinerariifolium</name>
    <name type="common">Dalmatian daisy</name>
    <name type="synonym">Chrysanthemum cinerariifolium</name>
    <dbReference type="NCBI Taxonomy" id="118510"/>
    <lineage>
        <taxon>Eukaryota</taxon>
        <taxon>Viridiplantae</taxon>
        <taxon>Streptophyta</taxon>
        <taxon>Embryophyta</taxon>
        <taxon>Tracheophyta</taxon>
        <taxon>Spermatophyta</taxon>
        <taxon>Magnoliopsida</taxon>
        <taxon>eudicotyledons</taxon>
        <taxon>Gunneridae</taxon>
        <taxon>Pentapetalae</taxon>
        <taxon>asterids</taxon>
        <taxon>campanulids</taxon>
        <taxon>Asterales</taxon>
        <taxon>Asteraceae</taxon>
        <taxon>Asteroideae</taxon>
        <taxon>Anthemideae</taxon>
        <taxon>Anthemidinae</taxon>
        <taxon>Tanacetum</taxon>
    </lineage>
</organism>
<reference evidence="1" key="1">
    <citation type="journal article" date="2019" name="Sci. Rep.">
        <title>Draft genome of Tanacetum cinerariifolium, the natural source of mosquito coil.</title>
        <authorList>
            <person name="Yamashiro T."/>
            <person name="Shiraishi A."/>
            <person name="Satake H."/>
            <person name="Nakayama K."/>
        </authorList>
    </citation>
    <scope>NUCLEOTIDE SEQUENCE</scope>
</reference>
<protein>
    <recommendedName>
        <fullName evidence="2">3-oxoacyl-ACP reductase</fullName>
    </recommendedName>
</protein>